<dbReference type="EMBL" id="PCVY01000071">
    <property type="protein sequence ID" value="PIQ85287.1"/>
    <property type="molecule type" value="Genomic_DNA"/>
</dbReference>
<evidence type="ECO:0000313" key="12">
    <source>
        <dbReference type="EMBL" id="PIQ85287.1"/>
    </source>
</evidence>
<evidence type="ECO:0000313" key="13">
    <source>
        <dbReference type="Proteomes" id="UP000230859"/>
    </source>
</evidence>
<comment type="similarity">
    <text evidence="2 10">Belongs to the class-II aminoacyl-tRNA synthetase family.</text>
</comment>
<evidence type="ECO:0000256" key="10">
    <source>
        <dbReference type="HAMAP-Rule" id="MF_00255"/>
    </source>
</evidence>
<dbReference type="PANTHER" id="PTHR30075">
    <property type="entry name" value="GLYCYL-TRNA SYNTHETASE"/>
    <property type="match status" value="1"/>
</dbReference>
<evidence type="ECO:0000256" key="7">
    <source>
        <dbReference type="ARBA" id="ARBA00022917"/>
    </source>
</evidence>
<dbReference type="HAMAP" id="MF_00255">
    <property type="entry name" value="Gly_tRNA_synth_beta"/>
    <property type="match status" value="1"/>
</dbReference>
<dbReference type="GO" id="GO:0004820">
    <property type="term" value="F:glycine-tRNA ligase activity"/>
    <property type="evidence" value="ECO:0007669"/>
    <property type="project" value="UniProtKB-UniRule"/>
</dbReference>
<gene>
    <name evidence="10 12" type="primary">glyS</name>
    <name evidence="12" type="ORF">COV74_09425</name>
</gene>
<keyword evidence="7 10" id="KW-0648">Protein biosynthesis</keyword>
<dbReference type="AlphaFoldDB" id="A0A2H0LLN0"/>
<dbReference type="InterPro" id="IPR015944">
    <property type="entry name" value="Gly-tRNA-synth_bsu"/>
</dbReference>
<sequence length="708" mass="81065">MTTAKMNHLLYEIGIEEIPSGYIENAVQSASQTFQSLMTACGYQSDSIEVHATPRRFVVFASNLQKLGSQFEERVGLSREQAYRDGKPTPALEGFLRSVGKKETDINWKETPRGVRACVEIRKEVKPLKHLFETLPNSLEFPKLMRWDASHLRFTRPIRWTFALVGRQVQKYKIGLVASGHDTYGHRFLSNRKIRVLSADLTAYEKLLRRNHVVLRQEARIAQIKKLIQSSHNHDQTLIEKVANLVEEPFLVKGTFDQAYLKLPHEVLSTAMRHHQQIFACYDKQGRLQNKFFAIINGKRQATQVIAKNYENVLVSRLEDARFFYKEDLKTKLEKKVEKLKELIFLGKLGSYHDKMIRVRKLAAFLAGHAEKSGLLKSHQVSEKELIHLTDRTALLSKADLMTHLVYEFPELQGVAGAEYAKYDGEKKEVYQAISQHYLPLSLSENYETLKARMNLPAFFVSLSDRFDLLAGALGMGIEISGSRDPYALRRASGGLAKLIRAFKLSFSISETIRFAFKQYGHPFKVHETEIQKKVSELLKERTGFELQLKSGTKSYEIFQAVYASASDDLADVYARYEALKSAYEKNQEEFLKACKVIERTGNILKGVEGTVKGQVNPTIFEHEAEKALYQLVCHEEPVFSQLVSAKQYDTITTQYSRKFYAPLHRFFDEVLVNVEDHEIRSNRQALVKKVNAIFTDKMADLALVTNQ</sequence>
<evidence type="ECO:0000256" key="8">
    <source>
        <dbReference type="ARBA" id="ARBA00023146"/>
    </source>
</evidence>
<dbReference type="PANTHER" id="PTHR30075:SF2">
    <property type="entry name" value="GLYCINE--TRNA LIGASE, CHLOROPLASTIC_MITOCHONDRIAL 2"/>
    <property type="match status" value="1"/>
</dbReference>
<dbReference type="PRINTS" id="PR01045">
    <property type="entry name" value="TRNASYNTHGB"/>
</dbReference>
<keyword evidence="5 10" id="KW-0547">Nucleotide-binding</keyword>
<feature type="domain" description="DALR anticodon binding" evidence="11">
    <location>
        <begin position="599"/>
        <end position="699"/>
    </location>
</feature>
<reference evidence="12 13" key="1">
    <citation type="submission" date="2017-09" db="EMBL/GenBank/DDBJ databases">
        <title>Depth-based differentiation of microbial function through sediment-hosted aquifers and enrichment of novel symbionts in the deep terrestrial subsurface.</title>
        <authorList>
            <person name="Probst A.J."/>
            <person name="Ladd B."/>
            <person name="Jarett J.K."/>
            <person name="Geller-Mcgrath D.E."/>
            <person name="Sieber C.M."/>
            <person name="Emerson J.B."/>
            <person name="Anantharaman K."/>
            <person name="Thomas B.C."/>
            <person name="Malmstrom R."/>
            <person name="Stieglmeier M."/>
            <person name="Klingl A."/>
            <person name="Woyke T."/>
            <person name="Ryan C.M."/>
            <person name="Banfield J.F."/>
        </authorList>
    </citation>
    <scope>NUCLEOTIDE SEQUENCE [LARGE SCALE GENOMIC DNA]</scope>
    <source>
        <strain evidence="12">CG11_big_fil_rev_8_21_14_0_20_45_26</strain>
    </source>
</reference>
<comment type="caution">
    <text evidence="12">The sequence shown here is derived from an EMBL/GenBank/DDBJ whole genome shotgun (WGS) entry which is preliminary data.</text>
</comment>
<dbReference type="InterPro" id="IPR006194">
    <property type="entry name" value="Gly-tRNA-synth_heterodimer"/>
</dbReference>
<dbReference type="Pfam" id="PF02092">
    <property type="entry name" value="tRNA_synt_2f"/>
    <property type="match status" value="1"/>
</dbReference>
<dbReference type="PROSITE" id="PS50861">
    <property type="entry name" value="AA_TRNA_LIGASE_II_GLYAB"/>
    <property type="match status" value="1"/>
</dbReference>
<dbReference type="GO" id="GO:0006420">
    <property type="term" value="P:arginyl-tRNA aminoacylation"/>
    <property type="evidence" value="ECO:0007669"/>
    <property type="project" value="InterPro"/>
</dbReference>
<evidence type="ECO:0000256" key="3">
    <source>
        <dbReference type="ARBA" id="ARBA00022490"/>
    </source>
</evidence>
<evidence type="ECO:0000256" key="1">
    <source>
        <dbReference type="ARBA" id="ARBA00004496"/>
    </source>
</evidence>
<dbReference type="SUPFAM" id="SSF109604">
    <property type="entry name" value="HD-domain/PDEase-like"/>
    <property type="match status" value="1"/>
</dbReference>
<dbReference type="GO" id="GO:0005524">
    <property type="term" value="F:ATP binding"/>
    <property type="evidence" value="ECO:0007669"/>
    <property type="project" value="UniProtKB-UniRule"/>
</dbReference>
<comment type="catalytic activity">
    <reaction evidence="9 10">
        <text>tRNA(Gly) + glycine + ATP = glycyl-tRNA(Gly) + AMP + diphosphate</text>
        <dbReference type="Rhea" id="RHEA:16013"/>
        <dbReference type="Rhea" id="RHEA-COMP:9664"/>
        <dbReference type="Rhea" id="RHEA-COMP:9683"/>
        <dbReference type="ChEBI" id="CHEBI:30616"/>
        <dbReference type="ChEBI" id="CHEBI:33019"/>
        <dbReference type="ChEBI" id="CHEBI:57305"/>
        <dbReference type="ChEBI" id="CHEBI:78442"/>
        <dbReference type="ChEBI" id="CHEBI:78522"/>
        <dbReference type="ChEBI" id="CHEBI:456215"/>
        <dbReference type="EC" id="6.1.1.14"/>
    </reaction>
</comment>
<accession>A0A2H0LLN0</accession>
<comment type="subcellular location">
    <subcellularLocation>
        <location evidence="1 10">Cytoplasm</location>
    </subcellularLocation>
</comment>
<keyword evidence="6 10" id="KW-0067">ATP-binding</keyword>
<evidence type="ECO:0000256" key="2">
    <source>
        <dbReference type="ARBA" id="ARBA00008226"/>
    </source>
</evidence>
<keyword evidence="4 10" id="KW-0436">Ligase</keyword>
<dbReference type="GO" id="GO:0005829">
    <property type="term" value="C:cytosol"/>
    <property type="evidence" value="ECO:0007669"/>
    <property type="project" value="TreeGrafter"/>
</dbReference>
<evidence type="ECO:0000259" key="11">
    <source>
        <dbReference type="Pfam" id="PF05746"/>
    </source>
</evidence>
<keyword evidence="8 10" id="KW-0030">Aminoacyl-tRNA synthetase</keyword>
<evidence type="ECO:0000256" key="5">
    <source>
        <dbReference type="ARBA" id="ARBA00022741"/>
    </source>
</evidence>
<protein>
    <recommendedName>
        <fullName evidence="10">Glycine--tRNA ligase beta subunit</fullName>
        <ecNumber evidence="10">6.1.1.14</ecNumber>
    </recommendedName>
    <alternativeName>
        <fullName evidence="10">Glycyl-tRNA synthetase beta subunit</fullName>
        <shortName evidence="10">GlyRS</shortName>
    </alternativeName>
</protein>
<dbReference type="NCBIfam" id="TIGR00211">
    <property type="entry name" value="glyS"/>
    <property type="match status" value="1"/>
</dbReference>
<proteinExistence type="inferred from homology"/>
<dbReference type="GO" id="GO:0004814">
    <property type="term" value="F:arginine-tRNA ligase activity"/>
    <property type="evidence" value="ECO:0007669"/>
    <property type="project" value="InterPro"/>
</dbReference>
<dbReference type="EC" id="6.1.1.14" evidence="10"/>
<dbReference type="Proteomes" id="UP000230859">
    <property type="component" value="Unassembled WGS sequence"/>
</dbReference>
<comment type="subunit">
    <text evidence="10">Tetramer of two alpha and two beta subunits.</text>
</comment>
<keyword evidence="3 10" id="KW-0963">Cytoplasm</keyword>
<evidence type="ECO:0000256" key="4">
    <source>
        <dbReference type="ARBA" id="ARBA00022598"/>
    </source>
</evidence>
<evidence type="ECO:0000256" key="9">
    <source>
        <dbReference type="ARBA" id="ARBA00047937"/>
    </source>
</evidence>
<dbReference type="InterPro" id="IPR008909">
    <property type="entry name" value="DALR_anticod-bd"/>
</dbReference>
<dbReference type="Pfam" id="PF05746">
    <property type="entry name" value="DALR_1"/>
    <property type="match status" value="1"/>
</dbReference>
<name>A0A2H0LLN0_9BACT</name>
<evidence type="ECO:0000256" key="6">
    <source>
        <dbReference type="ARBA" id="ARBA00022840"/>
    </source>
</evidence>
<organism evidence="12 13">
    <name type="scientific">Candidatus Abzuiibacterium crystallinum</name>
    <dbReference type="NCBI Taxonomy" id="1974748"/>
    <lineage>
        <taxon>Bacteria</taxon>
        <taxon>Pseudomonadati</taxon>
        <taxon>Candidatus Omnitrophota</taxon>
        <taxon>Candidatus Abzuiibacterium</taxon>
    </lineage>
</organism>
<dbReference type="GO" id="GO:0006426">
    <property type="term" value="P:glycyl-tRNA aminoacylation"/>
    <property type="evidence" value="ECO:0007669"/>
    <property type="project" value="UniProtKB-UniRule"/>
</dbReference>